<keyword evidence="4" id="KW-1185">Reference proteome</keyword>
<evidence type="ECO:0000313" key="4">
    <source>
        <dbReference type="Proteomes" id="UP001210231"/>
    </source>
</evidence>
<evidence type="ECO:0000313" key="3">
    <source>
        <dbReference type="EMBL" id="MDA3613616.1"/>
    </source>
</evidence>
<proteinExistence type="predicted"/>
<reference evidence="3 4" key="1">
    <citation type="submission" date="2022-12" db="EMBL/GenBank/DDBJ databases">
        <title>Chitinophagaceae gen. sp. nov., a new member of the family Chitinophagaceae, isolated from soil in a chemical factory.</title>
        <authorList>
            <person name="Ke Z."/>
        </authorList>
    </citation>
    <scope>NUCLEOTIDE SEQUENCE [LARGE SCALE GENOMIC DNA]</scope>
    <source>
        <strain evidence="3 4">LY-5</strain>
    </source>
</reference>
<gene>
    <name evidence="3" type="ORF">O3P16_02265</name>
</gene>
<name>A0ABT4UFK6_9BACT</name>
<feature type="domain" description="Outer membrane protein beta-barrel" evidence="2">
    <location>
        <begin position="19"/>
        <end position="184"/>
    </location>
</feature>
<organism evidence="3 4">
    <name type="scientific">Polluticaenibacter yanchengensis</name>
    <dbReference type="NCBI Taxonomy" id="3014562"/>
    <lineage>
        <taxon>Bacteria</taxon>
        <taxon>Pseudomonadati</taxon>
        <taxon>Bacteroidota</taxon>
        <taxon>Chitinophagia</taxon>
        <taxon>Chitinophagales</taxon>
        <taxon>Chitinophagaceae</taxon>
        <taxon>Polluticaenibacter</taxon>
    </lineage>
</organism>
<dbReference type="EMBL" id="JAQGEF010000002">
    <property type="protein sequence ID" value="MDA3613616.1"/>
    <property type="molecule type" value="Genomic_DNA"/>
</dbReference>
<dbReference type="RefSeq" id="WP_407029945.1">
    <property type="nucleotide sequence ID" value="NZ_JAQGEF010000002.1"/>
</dbReference>
<evidence type="ECO:0000259" key="2">
    <source>
        <dbReference type="Pfam" id="PF13568"/>
    </source>
</evidence>
<sequence>MKRLLYLILSLTLPFCSFAQFGITSGINLSRYTYPVKKFDVHRKPILAYNIGVMYKKSLSEKIFVLPELSFTKKGTRVYYDYPIGYTGPMKHVNTLSYLELKLPVVARLPLTDEYDFEIGVGAYAGSLINAKQKTEEFDGSSVTEKFREGSFKKMDAGIHFTTGFRMGKTFGLNVGYDLGLMNIEGKSENPSIKTRCFSLNLSWIFSHND</sequence>
<accession>A0ABT4UFK6</accession>
<protein>
    <submittedName>
        <fullName evidence="3">Porin family protein</fullName>
    </submittedName>
</protein>
<dbReference type="Proteomes" id="UP001210231">
    <property type="component" value="Unassembled WGS sequence"/>
</dbReference>
<dbReference type="Pfam" id="PF13568">
    <property type="entry name" value="OMP_b-brl_2"/>
    <property type="match status" value="1"/>
</dbReference>
<evidence type="ECO:0000256" key="1">
    <source>
        <dbReference type="SAM" id="SignalP"/>
    </source>
</evidence>
<feature type="chain" id="PRO_5046940863" evidence="1">
    <location>
        <begin position="20"/>
        <end position="210"/>
    </location>
</feature>
<keyword evidence="1" id="KW-0732">Signal</keyword>
<comment type="caution">
    <text evidence="3">The sequence shown here is derived from an EMBL/GenBank/DDBJ whole genome shotgun (WGS) entry which is preliminary data.</text>
</comment>
<dbReference type="InterPro" id="IPR025665">
    <property type="entry name" value="Beta-barrel_OMP_2"/>
</dbReference>
<feature type="signal peptide" evidence="1">
    <location>
        <begin position="1"/>
        <end position="19"/>
    </location>
</feature>